<protein>
    <submittedName>
        <fullName evidence="1">Uncharacterized protein</fullName>
    </submittedName>
</protein>
<evidence type="ECO:0000313" key="1">
    <source>
        <dbReference type="EMBL" id="SHN07415.1"/>
    </source>
</evidence>
<accession>A0A1M7NTQ8</accession>
<dbReference type="EMBL" id="FRCY01000006">
    <property type="protein sequence ID" value="SHN07415.1"/>
    <property type="molecule type" value="Genomic_DNA"/>
</dbReference>
<reference evidence="1 2" key="1">
    <citation type="submission" date="2016-11" db="EMBL/GenBank/DDBJ databases">
        <authorList>
            <person name="Jaros S."/>
            <person name="Januszkiewicz K."/>
            <person name="Wedrychowicz H."/>
        </authorList>
    </citation>
    <scope>NUCLEOTIDE SEQUENCE [LARGE SCALE GENOMIC DNA]</scope>
    <source>
        <strain evidence="1 2">CGMCC 1.6102</strain>
    </source>
</reference>
<name>A0A1M7NTQ8_9BACT</name>
<organism evidence="1 2">
    <name type="scientific">Cyclobacterium lianum</name>
    <dbReference type="NCBI Taxonomy" id="388280"/>
    <lineage>
        <taxon>Bacteria</taxon>
        <taxon>Pseudomonadati</taxon>
        <taxon>Bacteroidota</taxon>
        <taxon>Cytophagia</taxon>
        <taxon>Cytophagales</taxon>
        <taxon>Cyclobacteriaceae</taxon>
        <taxon>Cyclobacterium</taxon>
    </lineage>
</organism>
<dbReference type="STRING" id="388280.SAMN04488057_10665"/>
<gene>
    <name evidence="1" type="ORF">SAMN04488057_10665</name>
</gene>
<dbReference type="Proteomes" id="UP000184513">
    <property type="component" value="Unassembled WGS sequence"/>
</dbReference>
<dbReference type="AlphaFoldDB" id="A0A1M7NTQ8"/>
<sequence>MTKFYLILLLTGWHFGSAECNAQENYLNYHLKVVACEQLIVKGKNASAIEKPTGLNLYLPKGWQKGKIKIEEK</sequence>
<dbReference type="RefSeq" id="WP_143156012.1">
    <property type="nucleotide sequence ID" value="NZ_FRCY01000006.1"/>
</dbReference>
<proteinExistence type="predicted"/>
<dbReference type="OrthoDB" id="1490993at2"/>
<keyword evidence="2" id="KW-1185">Reference proteome</keyword>
<evidence type="ECO:0000313" key="2">
    <source>
        <dbReference type="Proteomes" id="UP000184513"/>
    </source>
</evidence>